<keyword evidence="2" id="KW-0255">Endonuclease</keyword>
<feature type="domain" description="Tc1-like transposase DDE" evidence="1">
    <location>
        <begin position="152"/>
        <end position="289"/>
    </location>
</feature>
<dbReference type="InterPro" id="IPR012337">
    <property type="entry name" value="RNaseH-like_sf"/>
</dbReference>
<dbReference type="SUPFAM" id="SSF46689">
    <property type="entry name" value="Homeodomain-like"/>
    <property type="match status" value="1"/>
</dbReference>
<dbReference type="InterPro" id="IPR047655">
    <property type="entry name" value="Transpos_IS630-like"/>
</dbReference>
<dbReference type="Pfam" id="PF13358">
    <property type="entry name" value="DDE_3"/>
    <property type="match status" value="1"/>
</dbReference>
<dbReference type="HOGENOM" id="CLU_056788_1_0_1"/>
<protein>
    <submittedName>
        <fullName evidence="2">DDE family endonuclease</fullName>
    </submittedName>
</protein>
<dbReference type="InterPro" id="IPR036397">
    <property type="entry name" value="RNaseH_sf"/>
</dbReference>
<keyword evidence="2" id="KW-0378">Hydrolase</keyword>
<evidence type="ECO:0000313" key="2">
    <source>
        <dbReference type="EMBL" id="KEP45769.1"/>
    </source>
</evidence>
<evidence type="ECO:0000313" key="3">
    <source>
        <dbReference type="Proteomes" id="UP000027456"/>
    </source>
</evidence>
<dbReference type="PANTHER" id="PTHR46564:SF1">
    <property type="entry name" value="TRANSPOSASE"/>
    <property type="match status" value="1"/>
</dbReference>
<dbReference type="OrthoDB" id="2266637at2759"/>
<sequence>MDQESVGNRRFIPRNIKKLLLRMSRVLSREELEYASGVNRRTIRRINYLQRTTGDVVRYTILNGRPRVLSALDVEYIWNCVDHTPDSTLDEIRVKLEEERGTFVSATTVGRCLKRMNYSTKLVTRKALEANEQSKAQFVAEVGNGEYRPYHFVFVDETALNKHTMRRRLGRSPIGTRASRYDRSNKGLRHSILPALSLNGIIHLDVFPCAVTGAIFNAFIEGLLDVMNPWPRPNSVLVMDNAPIHKTGGIRELVEARGCRLLYLPPYSPQFNPIEEAFSVIKARIRRHRNEFLPAMLRNTNEPLYELIWEVVFSVTPQMAERWYHHSGYM</sequence>
<dbReference type="PANTHER" id="PTHR46564">
    <property type="entry name" value="TRANSPOSASE"/>
    <property type="match status" value="1"/>
</dbReference>
<dbReference type="SUPFAM" id="SSF53098">
    <property type="entry name" value="Ribonuclease H-like"/>
    <property type="match status" value="1"/>
</dbReference>
<dbReference type="GO" id="GO:0003676">
    <property type="term" value="F:nucleic acid binding"/>
    <property type="evidence" value="ECO:0007669"/>
    <property type="project" value="InterPro"/>
</dbReference>
<comment type="caution">
    <text evidence="2">The sequence shown here is derived from an EMBL/GenBank/DDBJ whole genome shotgun (WGS) entry which is preliminary data.</text>
</comment>
<dbReference type="GO" id="GO:0004519">
    <property type="term" value="F:endonuclease activity"/>
    <property type="evidence" value="ECO:0007669"/>
    <property type="project" value="UniProtKB-KW"/>
</dbReference>
<dbReference type="NCBIfam" id="NF033545">
    <property type="entry name" value="transpos_IS630"/>
    <property type="match status" value="1"/>
</dbReference>
<accession>A0A074RGA3</accession>
<dbReference type="STRING" id="1423351.A0A074RGA3"/>
<evidence type="ECO:0000259" key="1">
    <source>
        <dbReference type="Pfam" id="PF13358"/>
    </source>
</evidence>
<dbReference type="Proteomes" id="UP000027456">
    <property type="component" value="Unassembled WGS sequence"/>
</dbReference>
<keyword evidence="2" id="KW-0540">Nuclease</keyword>
<organism evidence="2 3">
    <name type="scientific">Rhizoctonia solani 123E</name>
    <dbReference type="NCBI Taxonomy" id="1423351"/>
    <lineage>
        <taxon>Eukaryota</taxon>
        <taxon>Fungi</taxon>
        <taxon>Dikarya</taxon>
        <taxon>Basidiomycota</taxon>
        <taxon>Agaricomycotina</taxon>
        <taxon>Agaricomycetes</taxon>
        <taxon>Cantharellales</taxon>
        <taxon>Ceratobasidiaceae</taxon>
        <taxon>Rhizoctonia</taxon>
    </lineage>
</organism>
<keyword evidence="3" id="KW-1185">Reference proteome</keyword>
<reference evidence="2 3" key="1">
    <citation type="submission" date="2013-12" db="EMBL/GenBank/DDBJ databases">
        <authorList>
            <person name="Cubeta M."/>
            <person name="Pakala S."/>
            <person name="Fedorova N."/>
            <person name="Thomas E."/>
            <person name="Dean R."/>
            <person name="Jabaji S."/>
            <person name="Neate S."/>
            <person name="Toda T."/>
            <person name="Tavantzis S."/>
            <person name="Vilgalys R."/>
            <person name="Bharathan N."/>
            <person name="Pakala S."/>
            <person name="Losada L.S."/>
            <person name="Zafar N."/>
            <person name="Nierman W."/>
        </authorList>
    </citation>
    <scope>NUCLEOTIDE SEQUENCE [LARGE SCALE GENOMIC DNA]</scope>
    <source>
        <strain evidence="2 3">123E</strain>
    </source>
</reference>
<dbReference type="AlphaFoldDB" id="A0A074RGA3"/>
<name>A0A074RGA3_9AGAM</name>
<dbReference type="Gene3D" id="3.30.420.10">
    <property type="entry name" value="Ribonuclease H-like superfamily/Ribonuclease H"/>
    <property type="match status" value="1"/>
</dbReference>
<proteinExistence type="predicted"/>
<dbReference type="InterPro" id="IPR009057">
    <property type="entry name" value="Homeodomain-like_sf"/>
</dbReference>
<dbReference type="EMBL" id="AZST01001510">
    <property type="protein sequence ID" value="KEP45769.1"/>
    <property type="molecule type" value="Genomic_DNA"/>
</dbReference>
<dbReference type="InterPro" id="IPR038717">
    <property type="entry name" value="Tc1-like_DDE_dom"/>
</dbReference>
<gene>
    <name evidence="2" type="ORF">V565_242790</name>
</gene>